<reference evidence="6 7" key="1">
    <citation type="submission" date="2019-02" db="EMBL/GenBank/DDBJ databases">
        <title>Deep-cultivation of Planctomycetes and their phenomic and genomic characterization uncovers novel biology.</title>
        <authorList>
            <person name="Wiegand S."/>
            <person name="Jogler M."/>
            <person name="Boedeker C."/>
            <person name="Pinto D."/>
            <person name="Vollmers J."/>
            <person name="Rivas-Marin E."/>
            <person name="Kohn T."/>
            <person name="Peeters S.H."/>
            <person name="Heuer A."/>
            <person name="Rast P."/>
            <person name="Oberbeckmann S."/>
            <person name="Bunk B."/>
            <person name="Jeske O."/>
            <person name="Meyerdierks A."/>
            <person name="Storesund J.E."/>
            <person name="Kallscheuer N."/>
            <person name="Luecker S."/>
            <person name="Lage O.M."/>
            <person name="Pohl T."/>
            <person name="Merkel B.J."/>
            <person name="Hornburger P."/>
            <person name="Mueller R.-W."/>
            <person name="Bruemmer F."/>
            <person name="Labrenz M."/>
            <person name="Spormann A.M."/>
            <person name="Op Den Camp H."/>
            <person name="Overmann J."/>
            <person name="Amann R."/>
            <person name="Jetten M.S.M."/>
            <person name="Mascher T."/>
            <person name="Medema M.H."/>
            <person name="Devos D.P."/>
            <person name="Kaster A.-K."/>
            <person name="Ovreas L."/>
            <person name="Rohde M."/>
            <person name="Galperin M.Y."/>
            <person name="Jogler C."/>
        </authorList>
    </citation>
    <scope>NUCLEOTIDE SEQUENCE [LARGE SCALE GENOMIC DNA]</scope>
    <source>
        <strain evidence="6 7">Poly59</strain>
    </source>
</reference>
<organism evidence="6 7">
    <name type="scientific">Rubripirellula reticaptiva</name>
    <dbReference type="NCBI Taxonomy" id="2528013"/>
    <lineage>
        <taxon>Bacteria</taxon>
        <taxon>Pseudomonadati</taxon>
        <taxon>Planctomycetota</taxon>
        <taxon>Planctomycetia</taxon>
        <taxon>Pirellulales</taxon>
        <taxon>Pirellulaceae</taxon>
        <taxon>Rubripirellula</taxon>
    </lineage>
</organism>
<keyword evidence="2 4" id="KW-0479">Metal-binding</keyword>
<evidence type="ECO:0000313" key="6">
    <source>
        <dbReference type="EMBL" id="TWU55761.1"/>
    </source>
</evidence>
<dbReference type="InterPro" id="IPR050597">
    <property type="entry name" value="Cytochrome_c_Oxidase_Subunit"/>
</dbReference>
<evidence type="ECO:0000313" key="7">
    <source>
        <dbReference type="Proteomes" id="UP000317977"/>
    </source>
</evidence>
<dbReference type="Proteomes" id="UP000317977">
    <property type="component" value="Unassembled WGS sequence"/>
</dbReference>
<dbReference type="InterPro" id="IPR009056">
    <property type="entry name" value="Cyt_c-like_dom"/>
</dbReference>
<feature type="domain" description="Cytochrome c" evidence="5">
    <location>
        <begin position="100"/>
        <end position="194"/>
    </location>
</feature>
<evidence type="ECO:0000256" key="1">
    <source>
        <dbReference type="ARBA" id="ARBA00022617"/>
    </source>
</evidence>
<dbReference type="PANTHER" id="PTHR33751:SF1">
    <property type="entry name" value="CBB3-TYPE CYTOCHROME C OXIDASE SUBUNIT FIXP"/>
    <property type="match status" value="1"/>
</dbReference>
<dbReference type="GO" id="GO:0020037">
    <property type="term" value="F:heme binding"/>
    <property type="evidence" value="ECO:0007669"/>
    <property type="project" value="InterPro"/>
</dbReference>
<feature type="domain" description="Cytochrome c" evidence="5">
    <location>
        <begin position="321"/>
        <end position="447"/>
    </location>
</feature>
<dbReference type="AlphaFoldDB" id="A0A5C6F8B1"/>
<evidence type="ECO:0000256" key="3">
    <source>
        <dbReference type="ARBA" id="ARBA00023004"/>
    </source>
</evidence>
<evidence type="ECO:0000256" key="2">
    <source>
        <dbReference type="ARBA" id="ARBA00022723"/>
    </source>
</evidence>
<keyword evidence="1 4" id="KW-0349">Heme</keyword>
<accession>A0A5C6F8B1</accession>
<gene>
    <name evidence="6" type="ORF">Poly59_20620</name>
</gene>
<comment type="caution">
    <text evidence="6">The sequence shown here is derived from an EMBL/GenBank/DDBJ whole genome shotgun (WGS) entry which is preliminary data.</text>
</comment>
<sequence>MNVFCKRWSSLAAIVVSVCGVFGCSKSTEVPLAFEPNLVHTMKYQIQKDVSMDQASHDAFWLATTMFGTPMDPKLPSLVAEDEDLASLVSIENLTRASGPATAEGRGLFQKHCVVCHGVSGDGRGPTGAIQMPYPRDYRMGVFKFKSTPRGVKPTKNDLAKLIRNGIGGTAMVKIPELTDDDIDALVDYVIYLSWRGELERQAIDGAMFDGIIEDGGRIINTEFADKIRSDESLKKSMEEAADVDEESLSEDVKAQLALYEQYEDDWGYAEEYVADIADAWLEADDEVLEVPEPPPGLPLAENYQDVVNFSHGDQAAAFKASVERGQQLFVGKLAACNKCHGDNGLGNGQTTDYDDWTKDWTTRVGLKPEDRAALIPMMARGAFEPRNALPRNFAEGTFRGGASSEELFRRITQGIDGTPMPAVTFVDGEFEQEDVWNLINFIRTLQTPESAAM</sequence>
<dbReference type="RefSeq" id="WP_146533897.1">
    <property type="nucleotide sequence ID" value="NZ_SJPX01000002.1"/>
</dbReference>
<proteinExistence type="predicted"/>
<dbReference type="PANTHER" id="PTHR33751">
    <property type="entry name" value="CBB3-TYPE CYTOCHROME C OXIDASE SUBUNIT FIXP"/>
    <property type="match status" value="1"/>
</dbReference>
<keyword evidence="3 4" id="KW-0408">Iron</keyword>
<dbReference type="EMBL" id="SJPX01000002">
    <property type="protein sequence ID" value="TWU55761.1"/>
    <property type="molecule type" value="Genomic_DNA"/>
</dbReference>
<name>A0A5C6F8B1_9BACT</name>
<dbReference type="OrthoDB" id="9808312at2"/>
<dbReference type="PROSITE" id="PS51007">
    <property type="entry name" value="CYTC"/>
    <property type="match status" value="2"/>
</dbReference>
<dbReference type="PROSITE" id="PS51257">
    <property type="entry name" value="PROKAR_LIPOPROTEIN"/>
    <property type="match status" value="1"/>
</dbReference>
<dbReference type="SUPFAM" id="SSF46626">
    <property type="entry name" value="Cytochrome c"/>
    <property type="match status" value="2"/>
</dbReference>
<evidence type="ECO:0000256" key="4">
    <source>
        <dbReference type="PROSITE-ProRule" id="PRU00433"/>
    </source>
</evidence>
<keyword evidence="7" id="KW-1185">Reference proteome</keyword>
<protein>
    <submittedName>
        <fullName evidence="6">Cytochrome c</fullName>
    </submittedName>
</protein>
<dbReference type="GO" id="GO:0046872">
    <property type="term" value="F:metal ion binding"/>
    <property type="evidence" value="ECO:0007669"/>
    <property type="project" value="UniProtKB-KW"/>
</dbReference>
<dbReference type="Gene3D" id="1.10.760.10">
    <property type="entry name" value="Cytochrome c-like domain"/>
    <property type="match status" value="2"/>
</dbReference>
<dbReference type="GO" id="GO:0009055">
    <property type="term" value="F:electron transfer activity"/>
    <property type="evidence" value="ECO:0007669"/>
    <property type="project" value="InterPro"/>
</dbReference>
<dbReference type="InterPro" id="IPR036909">
    <property type="entry name" value="Cyt_c-like_dom_sf"/>
</dbReference>
<dbReference type="Pfam" id="PF00034">
    <property type="entry name" value="Cytochrom_C"/>
    <property type="match status" value="2"/>
</dbReference>
<evidence type="ECO:0000259" key="5">
    <source>
        <dbReference type="PROSITE" id="PS51007"/>
    </source>
</evidence>